<gene>
    <name evidence="1" type="ORF">GVO57_00350</name>
</gene>
<dbReference type="EMBL" id="CP047895">
    <property type="protein sequence ID" value="QHL89561.1"/>
    <property type="molecule type" value="Genomic_DNA"/>
</dbReference>
<proteinExistence type="predicted"/>
<dbReference type="AlphaFoldDB" id="A0A7Z2NUA1"/>
<dbReference type="Proteomes" id="UP000464468">
    <property type="component" value="Chromosome"/>
</dbReference>
<keyword evidence="2" id="KW-1185">Reference proteome</keyword>
<accession>A0A7Z2NUA1</accession>
<protein>
    <submittedName>
        <fullName evidence="1">Host attachment protein</fullName>
    </submittedName>
</protein>
<dbReference type="KEGG" id="schy:GVO57_00350"/>
<dbReference type="InterPro" id="IPR041374">
    <property type="entry name" value="BaeRF_family12"/>
</dbReference>
<evidence type="ECO:0000313" key="1">
    <source>
        <dbReference type="EMBL" id="QHL89561.1"/>
    </source>
</evidence>
<sequence>MRIPHDTLVLVADGSRMLLFRNAGSPFEPELELLTAAEQDNPRTAAQGTDAPGRGFASAGAPMPGVPGRQGGAARRSAYANTDFHNLEEARFAADAAAMLNARAEAGRLDRLVVIAPARTLGELRDHYGRAVADRLIGEVAKDLTNHPVDRIAAILADA</sequence>
<evidence type="ECO:0000313" key="2">
    <source>
        <dbReference type="Proteomes" id="UP000464468"/>
    </source>
</evidence>
<organism evidence="1 2">
    <name type="scientific">Sphingomonas changnyeongensis</name>
    <dbReference type="NCBI Taxonomy" id="2698679"/>
    <lineage>
        <taxon>Bacteria</taxon>
        <taxon>Pseudomonadati</taxon>
        <taxon>Pseudomonadota</taxon>
        <taxon>Alphaproteobacteria</taxon>
        <taxon>Sphingomonadales</taxon>
        <taxon>Sphingomonadaceae</taxon>
        <taxon>Sphingomonas</taxon>
    </lineage>
</organism>
<reference evidence="1 2" key="1">
    <citation type="submission" date="2020-01" db="EMBL/GenBank/DDBJ databases">
        <title>Sphingomonas sp. C33 whole genome sequece.</title>
        <authorList>
            <person name="Park C."/>
        </authorList>
    </citation>
    <scope>NUCLEOTIDE SEQUENCE [LARGE SCALE GENOMIC DNA]</scope>
    <source>
        <strain evidence="1 2">C33</strain>
    </source>
</reference>
<name>A0A7Z2NUA1_9SPHN</name>
<dbReference type="RefSeq" id="WP_160590915.1">
    <property type="nucleotide sequence ID" value="NZ_CP047895.1"/>
</dbReference>
<dbReference type="Pfam" id="PF18856">
    <property type="entry name" value="baeRF_family12"/>
    <property type="match status" value="1"/>
</dbReference>